<sequence length="108" mass="12294">MMRIDEDVEVELSGDGSPLRFTWRGVVYGVVSSPERWIARVDWWQRTGRAPRGASAHLLEMRMWRVEAVPLTTGARRVDGSFDLSVDARGRWSLVTASDDELDTRLFA</sequence>
<protein>
    <recommendedName>
        <fullName evidence="1">DUF6504 domain-containing protein</fullName>
    </recommendedName>
</protein>
<evidence type="ECO:0000259" key="1">
    <source>
        <dbReference type="Pfam" id="PF20114"/>
    </source>
</evidence>
<evidence type="ECO:0000313" key="2">
    <source>
        <dbReference type="EMBL" id="OUE08877.1"/>
    </source>
</evidence>
<evidence type="ECO:0000313" key="3">
    <source>
        <dbReference type="Proteomes" id="UP000195106"/>
    </source>
</evidence>
<feature type="domain" description="DUF6504" evidence="1">
    <location>
        <begin position="3"/>
        <end position="98"/>
    </location>
</feature>
<name>A0A251XTQ2_9MICO</name>
<comment type="caution">
    <text evidence="2">The sequence shown here is derived from an EMBL/GenBank/DDBJ whole genome shotgun (WGS) entry which is preliminary data.</text>
</comment>
<dbReference type="RefSeq" id="WP_258070103.1">
    <property type="nucleotide sequence ID" value="NZ_PSTS01000001.1"/>
</dbReference>
<dbReference type="EMBL" id="MDHJ01000001">
    <property type="protein sequence ID" value="OUE08877.1"/>
    <property type="molecule type" value="Genomic_DNA"/>
</dbReference>
<accession>A0A251XTQ2</accession>
<dbReference type="Proteomes" id="UP000195106">
    <property type="component" value="Unassembled WGS sequence"/>
</dbReference>
<dbReference type="AlphaFoldDB" id="A0A251XTQ2"/>
<dbReference type="Pfam" id="PF20114">
    <property type="entry name" value="DUF6504"/>
    <property type="match status" value="1"/>
</dbReference>
<reference evidence="2 3" key="1">
    <citation type="submission" date="2016-08" db="EMBL/GenBank/DDBJ databases">
        <title>Genome sequence of Clavibacter michiganensis spp. strain CASJ009.</title>
        <authorList>
            <person name="Thapa S.P."/>
            <person name="Coaker G."/>
        </authorList>
    </citation>
    <scope>NUCLEOTIDE SEQUENCE [LARGE SCALE GENOMIC DNA]</scope>
    <source>
        <strain evidence="2">CASJ009</strain>
    </source>
</reference>
<dbReference type="InterPro" id="IPR045443">
    <property type="entry name" value="DUF6504"/>
</dbReference>
<gene>
    <name evidence="2" type="ORF">CMsap09_08030</name>
</gene>
<proteinExistence type="predicted"/>
<organism evidence="2 3">
    <name type="scientific">Clavibacter michiganensis</name>
    <dbReference type="NCBI Taxonomy" id="28447"/>
    <lineage>
        <taxon>Bacteria</taxon>
        <taxon>Bacillati</taxon>
        <taxon>Actinomycetota</taxon>
        <taxon>Actinomycetes</taxon>
        <taxon>Micrococcales</taxon>
        <taxon>Microbacteriaceae</taxon>
        <taxon>Clavibacter</taxon>
    </lineage>
</organism>